<dbReference type="Pfam" id="PF12697">
    <property type="entry name" value="Abhydrolase_6"/>
    <property type="match status" value="1"/>
</dbReference>
<comment type="caution">
    <text evidence="2">The sequence shown here is derived from an EMBL/GenBank/DDBJ whole genome shotgun (WGS) entry which is preliminary data.</text>
</comment>
<name>A0A2T2X8E5_9FIRM</name>
<dbReference type="GO" id="GO:0003824">
    <property type="term" value="F:catalytic activity"/>
    <property type="evidence" value="ECO:0007669"/>
    <property type="project" value="InterPro"/>
</dbReference>
<accession>A0A2T2X8E5</accession>
<dbReference type="InterPro" id="IPR050228">
    <property type="entry name" value="Carboxylesterase_BioH"/>
</dbReference>
<dbReference type="EMBL" id="PXYT01000007">
    <property type="protein sequence ID" value="PSR30755.1"/>
    <property type="molecule type" value="Genomic_DNA"/>
</dbReference>
<dbReference type="PRINTS" id="PR00111">
    <property type="entry name" value="ABHYDROLASE"/>
</dbReference>
<dbReference type="PRINTS" id="PR00412">
    <property type="entry name" value="EPOXHYDRLASE"/>
</dbReference>
<dbReference type="Proteomes" id="UP000242699">
    <property type="component" value="Unassembled WGS sequence"/>
</dbReference>
<sequence length="291" mass="33167">MRQKTRMNRIIWKRNFQKVTVMKDLITGLGRIAYAVTGHGSELVFLHSALADHRQWCEQVEALSSNYRCISYDLLGYGSSENAPETYDPSDTLLELLDHLEVETATLVGSSLGGSVAIHAACRFPDRVRSIFVAGTGLFGFQPQLDGPEPEIYREYEEALAHHDTTRIVDLAERIWLIGTEGSESRVPRVSRDLFRMMYRDFLNNRRKFPEYQDLDDKGALANLDRPVMVLIGENDTLYCLKVANYLENILPRATLIRMPGVAHFPNLSQPRRLTELLLQWLNEGPRDNGN</sequence>
<evidence type="ECO:0000313" key="3">
    <source>
        <dbReference type="Proteomes" id="UP000242699"/>
    </source>
</evidence>
<dbReference type="InterPro" id="IPR000073">
    <property type="entry name" value="AB_hydrolase_1"/>
</dbReference>
<dbReference type="AlphaFoldDB" id="A0A2T2X8E5"/>
<dbReference type="SUPFAM" id="SSF53474">
    <property type="entry name" value="alpha/beta-Hydrolases"/>
    <property type="match status" value="1"/>
</dbReference>
<feature type="domain" description="AB hydrolase-1" evidence="1">
    <location>
        <begin position="43"/>
        <end position="275"/>
    </location>
</feature>
<dbReference type="Gene3D" id="3.40.50.1820">
    <property type="entry name" value="alpha/beta hydrolase"/>
    <property type="match status" value="1"/>
</dbReference>
<dbReference type="PANTHER" id="PTHR43194">
    <property type="entry name" value="HYDROLASE ALPHA/BETA FOLD FAMILY"/>
    <property type="match status" value="1"/>
</dbReference>
<evidence type="ECO:0000313" key="2">
    <source>
        <dbReference type="EMBL" id="PSR30755.1"/>
    </source>
</evidence>
<organism evidence="2 3">
    <name type="scientific">Sulfobacillus benefaciens</name>
    <dbReference type="NCBI Taxonomy" id="453960"/>
    <lineage>
        <taxon>Bacteria</taxon>
        <taxon>Bacillati</taxon>
        <taxon>Bacillota</taxon>
        <taxon>Clostridia</taxon>
        <taxon>Eubacteriales</taxon>
        <taxon>Clostridiales Family XVII. Incertae Sedis</taxon>
        <taxon>Sulfobacillus</taxon>
    </lineage>
</organism>
<dbReference type="InterPro" id="IPR029058">
    <property type="entry name" value="AB_hydrolase_fold"/>
</dbReference>
<gene>
    <name evidence="2" type="ORF">C7B43_04605</name>
</gene>
<dbReference type="InterPro" id="IPR000639">
    <property type="entry name" value="Epox_hydrolase-like"/>
</dbReference>
<protein>
    <recommendedName>
        <fullName evidence="1">AB hydrolase-1 domain-containing protein</fullName>
    </recommendedName>
</protein>
<dbReference type="PANTHER" id="PTHR43194:SF5">
    <property type="entry name" value="PIMELOYL-[ACYL-CARRIER PROTEIN] METHYL ESTER ESTERASE"/>
    <property type="match status" value="1"/>
</dbReference>
<proteinExistence type="predicted"/>
<evidence type="ECO:0000259" key="1">
    <source>
        <dbReference type="Pfam" id="PF12697"/>
    </source>
</evidence>
<reference evidence="2 3" key="1">
    <citation type="journal article" date="2014" name="BMC Genomics">
        <title>Comparison of environmental and isolate Sulfobacillus genomes reveals diverse carbon, sulfur, nitrogen, and hydrogen metabolisms.</title>
        <authorList>
            <person name="Justice N.B."/>
            <person name="Norman A."/>
            <person name="Brown C.T."/>
            <person name="Singh A."/>
            <person name="Thomas B.C."/>
            <person name="Banfield J.F."/>
        </authorList>
    </citation>
    <scope>NUCLEOTIDE SEQUENCE [LARGE SCALE GENOMIC DNA]</scope>
    <source>
        <strain evidence="2">AMDSBA1</strain>
    </source>
</reference>